<dbReference type="PANTHER" id="PTHR12178:SF2">
    <property type="entry name" value="N-TERMINAL EF-HAND CALCIUM-BINDING PROTEIN 2"/>
    <property type="match status" value="1"/>
</dbReference>
<name>A0A9N7UHI1_PLEPL</name>
<dbReference type="EMBL" id="CADEAL010001413">
    <property type="protein sequence ID" value="CAB1432189.1"/>
    <property type="molecule type" value="Genomic_DNA"/>
</dbReference>
<keyword evidence="2" id="KW-1185">Reference proteome</keyword>
<evidence type="ECO:0000313" key="1">
    <source>
        <dbReference type="EMBL" id="CAB1432189.1"/>
    </source>
</evidence>
<sequence>MEQQTDDGKLSLDEFQAFFSDGTLNEEELEKLFHTIDSDNTSPSGQCLESQCRSERCICLLVSRPGTVSLTPEKNSHYFAKHMGDYEGVLASLETLNLSILKAMDFTKKSAAGGEDERCVGSGAASRSQITKLKLGRC</sequence>
<proteinExistence type="predicted"/>
<dbReference type="AlphaFoldDB" id="A0A9N7UHI1"/>
<reference evidence="1" key="1">
    <citation type="submission" date="2020-03" db="EMBL/GenBank/DDBJ databases">
        <authorList>
            <person name="Weist P."/>
        </authorList>
    </citation>
    <scope>NUCLEOTIDE SEQUENCE</scope>
</reference>
<comment type="caution">
    <text evidence="1">The sequence shown here is derived from an EMBL/GenBank/DDBJ whole genome shotgun (WGS) entry which is preliminary data.</text>
</comment>
<accession>A0A9N7UHI1</accession>
<organism evidence="1 2">
    <name type="scientific">Pleuronectes platessa</name>
    <name type="common">European plaice</name>
    <dbReference type="NCBI Taxonomy" id="8262"/>
    <lineage>
        <taxon>Eukaryota</taxon>
        <taxon>Metazoa</taxon>
        <taxon>Chordata</taxon>
        <taxon>Craniata</taxon>
        <taxon>Vertebrata</taxon>
        <taxon>Euteleostomi</taxon>
        <taxon>Actinopterygii</taxon>
        <taxon>Neopterygii</taxon>
        <taxon>Teleostei</taxon>
        <taxon>Neoteleostei</taxon>
        <taxon>Acanthomorphata</taxon>
        <taxon>Carangaria</taxon>
        <taxon>Pleuronectiformes</taxon>
        <taxon>Pleuronectoidei</taxon>
        <taxon>Pleuronectidae</taxon>
        <taxon>Pleuronectes</taxon>
    </lineage>
</organism>
<evidence type="ECO:0000313" key="2">
    <source>
        <dbReference type="Proteomes" id="UP001153269"/>
    </source>
</evidence>
<dbReference type="SUPFAM" id="SSF47473">
    <property type="entry name" value="EF-hand"/>
    <property type="match status" value="1"/>
</dbReference>
<dbReference type="PANTHER" id="PTHR12178">
    <property type="entry name" value="EF-HAND DOMAIN-CONTAINING PROTEIN"/>
    <property type="match status" value="1"/>
</dbReference>
<dbReference type="GO" id="GO:0042984">
    <property type="term" value="P:regulation of amyloid precursor protein biosynthetic process"/>
    <property type="evidence" value="ECO:0007669"/>
    <property type="project" value="TreeGrafter"/>
</dbReference>
<dbReference type="Proteomes" id="UP001153269">
    <property type="component" value="Unassembled WGS sequence"/>
</dbReference>
<dbReference type="Gene3D" id="1.10.238.10">
    <property type="entry name" value="EF-hand"/>
    <property type="match status" value="1"/>
</dbReference>
<dbReference type="InterPro" id="IPR011992">
    <property type="entry name" value="EF-hand-dom_pair"/>
</dbReference>
<dbReference type="GO" id="GO:0005737">
    <property type="term" value="C:cytoplasm"/>
    <property type="evidence" value="ECO:0007669"/>
    <property type="project" value="TreeGrafter"/>
</dbReference>
<protein>
    <submittedName>
        <fullName evidence="1">Uncharacterized protein</fullName>
    </submittedName>
</protein>
<gene>
    <name evidence="1" type="ORF">PLEPLA_LOCUS20246</name>
</gene>
<dbReference type="InterPro" id="IPR039862">
    <property type="entry name" value="NECAB1/2/3"/>
</dbReference>